<dbReference type="InterPro" id="IPR009057">
    <property type="entry name" value="Homeodomain-like_sf"/>
</dbReference>
<evidence type="ECO:0000256" key="1">
    <source>
        <dbReference type="ARBA" id="ARBA00023015"/>
    </source>
</evidence>
<dbReference type="PANTHER" id="PTHR46796:SF6">
    <property type="entry name" value="ARAC SUBFAMILY"/>
    <property type="match status" value="1"/>
</dbReference>
<dbReference type="InterPro" id="IPR050204">
    <property type="entry name" value="AraC_XylS_family_regulators"/>
</dbReference>
<evidence type="ECO:0000313" key="6">
    <source>
        <dbReference type="Proteomes" id="UP000642070"/>
    </source>
</evidence>
<dbReference type="SUPFAM" id="SSF46689">
    <property type="entry name" value="Homeodomain-like"/>
    <property type="match status" value="1"/>
</dbReference>
<comment type="caution">
    <text evidence="5">The sequence shown here is derived from an EMBL/GenBank/DDBJ whole genome shotgun (WGS) entry which is preliminary data.</text>
</comment>
<reference evidence="5" key="2">
    <citation type="submission" date="2020-09" db="EMBL/GenBank/DDBJ databases">
        <authorList>
            <person name="Sun Q."/>
            <person name="Ohkuma M."/>
        </authorList>
    </citation>
    <scope>NUCLEOTIDE SEQUENCE</scope>
    <source>
        <strain evidence="5">JCM 19831</strain>
    </source>
</reference>
<organism evidence="5 6">
    <name type="scientific">Dactylosporangium sucinum</name>
    <dbReference type="NCBI Taxonomy" id="1424081"/>
    <lineage>
        <taxon>Bacteria</taxon>
        <taxon>Bacillati</taxon>
        <taxon>Actinomycetota</taxon>
        <taxon>Actinomycetes</taxon>
        <taxon>Micromonosporales</taxon>
        <taxon>Micromonosporaceae</taxon>
        <taxon>Dactylosporangium</taxon>
    </lineage>
</organism>
<name>A0A917UBJ7_9ACTN</name>
<protein>
    <submittedName>
        <fullName evidence="5">AraC family transcriptional regulator</fullName>
    </submittedName>
</protein>
<dbReference type="Gene3D" id="1.10.10.60">
    <property type="entry name" value="Homeodomain-like"/>
    <property type="match status" value="1"/>
</dbReference>
<feature type="domain" description="HTH araC/xylS-type" evidence="4">
    <location>
        <begin position="215"/>
        <end position="316"/>
    </location>
</feature>
<dbReference type="GO" id="GO:0003700">
    <property type="term" value="F:DNA-binding transcription factor activity"/>
    <property type="evidence" value="ECO:0007669"/>
    <property type="project" value="InterPro"/>
</dbReference>
<dbReference type="SMART" id="SM00342">
    <property type="entry name" value="HTH_ARAC"/>
    <property type="match status" value="1"/>
</dbReference>
<dbReference type="EMBL" id="BMPI01000059">
    <property type="protein sequence ID" value="GGM69254.1"/>
    <property type="molecule type" value="Genomic_DNA"/>
</dbReference>
<dbReference type="InterPro" id="IPR035418">
    <property type="entry name" value="AraC-bd_2"/>
</dbReference>
<evidence type="ECO:0000259" key="4">
    <source>
        <dbReference type="PROSITE" id="PS01124"/>
    </source>
</evidence>
<sequence length="327" mass="37004">MFEMVFNSENLPTADRFACWHEMTCRSLIPTRAQVDDAANFRAATRLWGSGAMQVSAETVESSLHVERTPKLIRQSDPEQYLLGVIRNGMYGFSQLGREAKIGAGDMLLFDSSQPFHVWYQGGGHHMFWLPKSWLPLPESRVAPLLARRLAGQYGIGGLLSHCLSEITTQPARYRAAEITRLLDIALDLLTTILAHELDALGALPPDNHRRALLTRVHVYIQQHLSDPDLSPSTIAATHHISLRHLQQLFAANDTTPAAWIRRQRLERCRHALADPAQRQLPIHAIAARWGFTDHAHFSRLFRTTYGESPRDYRSTVVRETTNPPRE</sequence>
<dbReference type="PANTHER" id="PTHR46796">
    <property type="entry name" value="HTH-TYPE TRANSCRIPTIONAL ACTIVATOR RHAS-RELATED"/>
    <property type="match status" value="1"/>
</dbReference>
<keyword evidence="6" id="KW-1185">Reference proteome</keyword>
<dbReference type="PRINTS" id="PR00032">
    <property type="entry name" value="HTHARAC"/>
</dbReference>
<reference evidence="5" key="1">
    <citation type="journal article" date="2014" name="Int. J. Syst. Evol. Microbiol.">
        <title>Complete genome sequence of Corynebacterium casei LMG S-19264T (=DSM 44701T), isolated from a smear-ripened cheese.</title>
        <authorList>
            <consortium name="US DOE Joint Genome Institute (JGI-PGF)"/>
            <person name="Walter F."/>
            <person name="Albersmeier A."/>
            <person name="Kalinowski J."/>
            <person name="Ruckert C."/>
        </authorList>
    </citation>
    <scope>NUCLEOTIDE SEQUENCE</scope>
    <source>
        <strain evidence="5">JCM 19831</strain>
    </source>
</reference>
<dbReference type="PROSITE" id="PS01124">
    <property type="entry name" value="HTH_ARAC_FAMILY_2"/>
    <property type="match status" value="1"/>
</dbReference>
<evidence type="ECO:0000313" key="5">
    <source>
        <dbReference type="EMBL" id="GGM69254.1"/>
    </source>
</evidence>
<keyword evidence="3" id="KW-0804">Transcription</keyword>
<dbReference type="InterPro" id="IPR018060">
    <property type="entry name" value="HTH_AraC"/>
</dbReference>
<evidence type="ECO:0000256" key="3">
    <source>
        <dbReference type="ARBA" id="ARBA00023163"/>
    </source>
</evidence>
<dbReference type="GO" id="GO:0043565">
    <property type="term" value="F:sequence-specific DNA binding"/>
    <property type="evidence" value="ECO:0007669"/>
    <property type="project" value="InterPro"/>
</dbReference>
<dbReference type="InterPro" id="IPR020449">
    <property type="entry name" value="Tscrpt_reg_AraC-type_HTH"/>
</dbReference>
<dbReference type="Pfam" id="PF14525">
    <property type="entry name" value="AraC_binding_2"/>
    <property type="match status" value="1"/>
</dbReference>
<keyword evidence="2" id="KW-0238">DNA-binding</keyword>
<gene>
    <name evidence="5" type="ORF">GCM10007977_083700</name>
</gene>
<dbReference type="RefSeq" id="WP_190255630.1">
    <property type="nucleotide sequence ID" value="NZ_BMPI01000059.1"/>
</dbReference>
<dbReference type="AlphaFoldDB" id="A0A917UBJ7"/>
<dbReference type="Proteomes" id="UP000642070">
    <property type="component" value="Unassembled WGS sequence"/>
</dbReference>
<keyword evidence="1" id="KW-0805">Transcription regulation</keyword>
<accession>A0A917UBJ7</accession>
<evidence type="ECO:0000256" key="2">
    <source>
        <dbReference type="ARBA" id="ARBA00023125"/>
    </source>
</evidence>
<dbReference type="Pfam" id="PF12833">
    <property type="entry name" value="HTH_18"/>
    <property type="match status" value="1"/>
</dbReference>
<proteinExistence type="predicted"/>